<dbReference type="SUPFAM" id="SSF52540">
    <property type="entry name" value="P-loop containing nucleoside triphosphate hydrolases"/>
    <property type="match status" value="1"/>
</dbReference>
<proteinExistence type="predicted"/>
<evidence type="ECO:0000313" key="2">
    <source>
        <dbReference type="EMBL" id="RYR33802.1"/>
    </source>
</evidence>
<dbReference type="Proteomes" id="UP000289738">
    <property type="component" value="Chromosome A10"/>
</dbReference>
<dbReference type="EMBL" id="SDMP01000010">
    <property type="protein sequence ID" value="RYR33802.1"/>
    <property type="molecule type" value="Genomic_DNA"/>
</dbReference>
<dbReference type="GO" id="GO:0005657">
    <property type="term" value="C:replication fork"/>
    <property type="evidence" value="ECO:0007669"/>
    <property type="project" value="TreeGrafter"/>
</dbReference>
<dbReference type="InterPro" id="IPR049163">
    <property type="entry name" value="Pif1-like_2B_dom"/>
</dbReference>
<dbReference type="Pfam" id="PF21530">
    <property type="entry name" value="Pif1_2B_dom"/>
    <property type="match status" value="1"/>
</dbReference>
<gene>
    <name evidence="2" type="ORF">Ahy_A10g048447</name>
</gene>
<dbReference type="InterPro" id="IPR027417">
    <property type="entry name" value="P-loop_NTPase"/>
</dbReference>
<sequence length="316" mass="34489">MALELSVSLSQSLIWASPSARGNGREGQHREDATGGCEAQLTVRFSEDDGSVGKAPSLSLSSLRSSPPLFCVCVFVFGGRKGFAAAAAASDGKWVTGSCGNQKEDEIIVDIPSDLHILPTDNPIQDIVSAIYSNIHDNYGNISYFQECAILTPTVDIVQQINEFVVDNFPGLEKVYFSSDSICRNDCQDGIDTDWLTTEFLNQITCSGIPKHALKLKKGVPIILLQNIDRANRLCNRTQLIVQDLGKNIIGAEILSGSNIGDNVFIPRMNLIPSDPGIPFKCQRSFYSSKSSFFSWSVVCCNIQSDDKVKIENIII</sequence>
<protein>
    <recommendedName>
        <fullName evidence="1">DNA helicase Pif1-like 2B domain-containing protein</fullName>
    </recommendedName>
</protein>
<organism evidence="2 3">
    <name type="scientific">Arachis hypogaea</name>
    <name type="common">Peanut</name>
    <dbReference type="NCBI Taxonomy" id="3818"/>
    <lineage>
        <taxon>Eukaryota</taxon>
        <taxon>Viridiplantae</taxon>
        <taxon>Streptophyta</taxon>
        <taxon>Embryophyta</taxon>
        <taxon>Tracheophyta</taxon>
        <taxon>Spermatophyta</taxon>
        <taxon>Magnoliopsida</taxon>
        <taxon>eudicotyledons</taxon>
        <taxon>Gunneridae</taxon>
        <taxon>Pentapetalae</taxon>
        <taxon>rosids</taxon>
        <taxon>fabids</taxon>
        <taxon>Fabales</taxon>
        <taxon>Fabaceae</taxon>
        <taxon>Papilionoideae</taxon>
        <taxon>50 kb inversion clade</taxon>
        <taxon>dalbergioids sensu lato</taxon>
        <taxon>Dalbergieae</taxon>
        <taxon>Pterocarpus clade</taxon>
        <taxon>Arachis</taxon>
    </lineage>
</organism>
<dbReference type="GO" id="GO:0006260">
    <property type="term" value="P:DNA replication"/>
    <property type="evidence" value="ECO:0007669"/>
    <property type="project" value="TreeGrafter"/>
</dbReference>
<dbReference type="AlphaFoldDB" id="A0A445B546"/>
<evidence type="ECO:0000313" key="3">
    <source>
        <dbReference type="Proteomes" id="UP000289738"/>
    </source>
</evidence>
<dbReference type="STRING" id="3818.A0A445B546"/>
<feature type="domain" description="DNA helicase Pif1-like 2B" evidence="1">
    <location>
        <begin position="199"/>
        <end position="245"/>
    </location>
</feature>
<accession>A0A445B546</accession>
<dbReference type="PANTHER" id="PTHR23274:SF33">
    <property type="entry name" value="ANIMAL RPA1 DOMAIN PROTEIN"/>
    <property type="match status" value="1"/>
</dbReference>
<dbReference type="PANTHER" id="PTHR23274">
    <property type="entry name" value="DNA HELICASE-RELATED"/>
    <property type="match status" value="1"/>
</dbReference>
<keyword evidence="3" id="KW-1185">Reference proteome</keyword>
<comment type="caution">
    <text evidence="2">The sequence shown here is derived from an EMBL/GenBank/DDBJ whole genome shotgun (WGS) entry which is preliminary data.</text>
</comment>
<reference evidence="2 3" key="1">
    <citation type="submission" date="2019-01" db="EMBL/GenBank/DDBJ databases">
        <title>Sequencing of cultivated peanut Arachis hypogaea provides insights into genome evolution and oil improvement.</title>
        <authorList>
            <person name="Chen X."/>
        </authorList>
    </citation>
    <scope>NUCLEOTIDE SEQUENCE [LARGE SCALE GENOMIC DNA]</scope>
    <source>
        <strain evidence="3">cv. Fuhuasheng</strain>
        <tissue evidence="2">Leaves</tissue>
    </source>
</reference>
<evidence type="ECO:0000259" key="1">
    <source>
        <dbReference type="Pfam" id="PF21530"/>
    </source>
</evidence>
<name>A0A445B546_ARAHY</name>